<feature type="region of interest" description="Disordered" evidence="2">
    <location>
        <begin position="196"/>
        <end position="215"/>
    </location>
</feature>
<keyword evidence="5" id="KW-1185">Reference proteome</keyword>
<evidence type="ECO:0000313" key="5">
    <source>
        <dbReference type="Proteomes" id="UP000217103"/>
    </source>
</evidence>
<feature type="coiled-coil region" evidence="1">
    <location>
        <begin position="41"/>
        <end position="103"/>
    </location>
</feature>
<organism evidence="4 5">
    <name type="scientific">Thermostaphylospora chromogena</name>
    <dbReference type="NCBI Taxonomy" id="35622"/>
    <lineage>
        <taxon>Bacteria</taxon>
        <taxon>Bacillati</taxon>
        <taxon>Actinomycetota</taxon>
        <taxon>Actinomycetes</taxon>
        <taxon>Streptosporangiales</taxon>
        <taxon>Thermomonosporaceae</taxon>
        <taxon>Thermostaphylospora</taxon>
    </lineage>
</organism>
<proteinExistence type="predicted"/>
<sequence>MADPSPTSVRHAVAIVCMTAAVAAIVFGPASPGAAEPKPTKATLKAELRTLNKQVDKLISEYGAKRAELAEARKAERAAKKRLQEAEAAYEKAKREVGDIAQLRYQVPDPSVMGFMFGQDMNSAAMLEQMAAAQAAHLATFARARDARKKAAEQAAALADKIERQAADVERRREEAEKLIKQVERKLDKLVPTAAGRRSDGTWAPQLPTGSDNITPRTRLMRDEIKERFDLSFPVGCYRPGTSGEHPLGRACDFMLSSGGTMPSREQLALGDRIAEWAIANADKLGVKYVIYKQRIYNMSFPGWRAMADRGSITQNHWDHVHISMH</sequence>
<evidence type="ECO:0000259" key="3">
    <source>
        <dbReference type="Pfam" id="PF26571"/>
    </source>
</evidence>
<dbReference type="OrthoDB" id="2989771at2"/>
<accession>A0A1H1I5Y8</accession>
<dbReference type="Pfam" id="PF26571">
    <property type="entry name" value="VldE"/>
    <property type="match status" value="1"/>
</dbReference>
<protein>
    <recommendedName>
        <fullName evidence="3">ARB-07466-like C-terminal domain-containing protein</fullName>
    </recommendedName>
</protein>
<feature type="domain" description="ARB-07466-like C-terminal" evidence="3">
    <location>
        <begin position="211"/>
        <end position="318"/>
    </location>
</feature>
<evidence type="ECO:0000256" key="1">
    <source>
        <dbReference type="SAM" id="Coils"/>
    </source>
</evidence>
<dbReference type="EMBL" id="FNKK01000002">
    <property type="protein sequence ID" value="SDR33042.1"/>
    <property type="molecule type" value="Genomic_DNA"/>
</dbReference>
<dbReference type="STRING" id="35622.SAMN04489764_5241"/>
<feature type="coiled-coil region" evidence="1">
    <location>
        <begin position="148"/>
        <end position="189"/>
    </location>
</feature>
<dbReference type="InterPro" id="IPR058593">
    <property type="entry name" value="ARB_07466-like_C"/>
</dbReference>
<dbReference type="Gene3D" id="1.10.287.1490">
    <property type="match status" value="1"/>
</dbReference>
<evidence type="ECO:0000256" key="2">
    <source>
        <dbReference type="SAM" id="MobiDB-lite"/>
    </source>
</evidence>
<dbReference type="AlphaFoldDB" id="A0A1H1I5Y8"/>
<keyword evidence="1" id="KW-0175">Coiled coil</keyword>
<gene>
    <name evidence="4" type="ORF">SAMN04489764_5241</name>
</gene>
<reference evidence="4 5" key="1">
    <citation type="submission" date="2016-10" db="EMBL/GenBank/DDBJ databases">
        <authorList>
            <person name="de Groot N.N."/>
        </authorList>
    </citation>
    <scope>NUCLEOTIDE SEQUENCE [LARGE SCALE GENOMIC DNA]</scope>
    <source>
        <strain evidence="4 5">DSM 43794</strain>
    </source>
</reference>
<dbReference type="Proteomes" id="UP000217103">
    <property type="component" value="Unassembled WGS sequence"/>
</dbReference>
<evidence type="ECO:0000313" key="4">
    <source>
        <dbReference type="EMBL" id="SDR33042.1"/>
    </source>
</evidence>
<dbReference type="RefSeq" id="WP_093262802.1">
    <property type="nucleotide sequence ID" value="NZ_FNKK01000002.1"/>
</dbReference>
<name>A0A1H1I5Y8_9ACTN</name>